<dbReference type="AlphaFoldDB" id="A0A1G2QHR2"/>
<name>A0A1G2QHR2_9BACT</name>
<evidence type="ECO:0000313" key="2">
    <source>
        <dbReference type="Proteomes" id="UP000177838"/>
    </source>
</evidence>
<dbReference type="EMBL" id="MHTK01000002">
    <property type="protein sequence ID" value="OHA60105.1"/>
    <property type="molecule type" value="Genomic_DNA"/>
</dbReference>
<protein>
    <submittedName>
        <fullName evidence="1">Uncharacterized protein</fullName>
    </submittedName>
</protein>
<evidence type="ECO:0000313" key="1">
    <source>
        <dbReference type="EMBL" id="OHA60105.1"/>
    </source>
</evidence>
<organism evidence="1 2">
    <name type="scientific">Candidatus Vogelbacteria bacterium RIFOXYD1_FULL_46_19</name>
    <dbReference type="NCBI Taxonomy" id="1802439"/>
    <lineage>
        <taxon>Bacteria</taxon>
        <taxon>Candidatus Vogeliibacteriota</taxon>
    </lineage>
</organism>
<dbReference type="STRING" id="1802439.A2589_00275"/>
<accession>A0A1G2QHR2</accession>
<reference evidence="1 2" key="1">
    <citation type="journal article" date="2016" name="Nat. Commun.">
        <title>Thousands of microbial genomes shed light on interconnected biogeochemical processes in an aquifer system.</title>
        <authorList>
            <person name="Anantharaman K."/>
            <person name="Brown C.T."/>
            <person name="Hug L.A."/>
            <person name="Sharon I."/>
            <person name="Castelle C.J."/>
            <person name="Probst A.J."/>
            <person name="Thomas B.C."/>
            <person name="Singh A."/>
            <person name="Wilkins M.J."/>
            <person name="Karaoz U."/>
            <person name="Brodie E.L."/>
            <person name="Williams K.H."/>
            <person name="Hubbard S.S."/>
            <person name="Banfield J.F."/>
        </authorList>
    </citation>
    <scope>NUCLEOTIDE SEQUENCE [LARGE SCALE GENOMIC DNA]</scope>
</reference>
<gene>
    <name evidence="1" type="ORF">A2589_00275</name>
</gene>
<sequence length="101" mass="11795">MKKKTPESKANKGAPKKDQYTVVLEDLRSQFKIFGEGLLGLNQKVETKFSVVEKKLDSHTERMGQILLDLADIKYETKQKVDRQEFARLEKRVIMLERKVK</sequence>
<proteinExistence type="predicted"/>
<dbReference type="Proteomes" id="UP000177838">
    <property type="component" value="Unassembled WGS sequence"/>
</dbReference>
<comment type="caution">
    <text evidence="1">The sequence shown here is derived from an EMBL/GenBank/DDBJ whole genome shotgun (WGS) entry which is preliminary data.</text>
</comment>